<dbReference type="Pfam" id="PF04181">
    <property type="entry name" value="RPAP2_Rtr1"/>
    <property type="match status" value="1"/>
</dbReference>
<dbReference type="Pfam" id="PF06916">
    <property type="entry name" value="FAM210A-B_dom"/>
    <property type="match status" value="1"/>
</dbReference>
<dbReference type="GO" id="GO:0005739">
    <property type="term" value="C:mitochondrion"/>
    <property type="evidence" value="ECO:0007669"/>
    <property type="project" value="TreeGrafter"/>
</dbReference>
<dbReference type="EnsemblMetazoa" id="ADIR006151-RA">
    <property type="protein sequence ID" value="ADIR006151-PA"/>
    <property type="gene ID" value="ADIR006151"/>
</dbReference>
<feature type="coiled-coil region" evidence="2">
    <location>
        <begin position="66"/>
        <end position="93"/>
    </location>
</feature>
<proteinExistence type="inferred from homology"/>
<dbReference type="STRING" id="7168.A0A182NES9"/>
<dbReference type="InterPro" id="IPR045866">
    <property type="entry name" value="FAM210A/B-like"/>
</dbReference>
<feature type="region of interest" description="Disordered" evidence="3">
    <location>
        <begin position="489"/>
        <end position="518"/>
    </location>
</feature>
<dbReference type="PROSITE" id="PS51479">
    <property type="entry name" value="ZF_RTR1"/>
    <property type="match status" value="1"/>
</dbReference>
<reference evidence="6" key="1">
    <citation type="submission" date="2013-03" db="EMBL/GenBank/DDBJ databases">
        <title>The Genome Sequence of Anopheles dirus WRAIR2.</title>
        <authorList>
            <consortium name="The Broad Institute Genomics Platform"/>
            <person name="Neafsey D.E."/>
            <person name="Walton C."/>
            <person name="Walker B."/>
            <person name="Young S.K."/>
            <person name="Zeng Q."/>
            <person name="Gargeya S."/>
            <person name="Fitzgerald M."/>
            <person name="Haas B."/>
            <person name="Abouelleil A."/>
            <person name="Allen A.W."/>
            <person name="Alvarado L."/>
            <person name="Arachchi H.M."/>
            <person name="Berlin A.M."/>
            <person name="Chapman S.B."/>
            <person name="Gainer-Dewar J."/>
            <person name="Goldberg J."/>
            <person name="Griggs A."/>
            <person name="Gujja S."/>
            <person name="Hansen M."/>
            <person name="Howarth C."/>
            <person name="Imamovic A."/>
            <person name="Ireland A."/>
            <person name="Larimer J."/>
            <person name="McCowan C."/>
            <person name="Murphy C."/>
            <person name="Pearson M."/>
            <person name="Poon T.W."/>
            <person name="Priest M."/>
            <person name="Roberts A."/>
            <person name="Saif S."/>
            <person name="Shea T."/>
            <person name="Sisk P."/>
            <person name="Sykes S."/>
            <person name="Wortman J."/>
            <person name="Nusbaum C."/>
            <person name="Birren B."/>
        </authorList>
    </citation>
    <scope>NUCLEOTIDE SEQUENCE [LARGE SCALE GENOMIC DNA]</scope>
    <source>
        <strain evidence="6">WRAIR2</strain>
    </source>
</reference>
<dbReference type="PANTHER" id="PTHR21377">
    <property type="entry name" value="PROTEIN FAM210B, MITOCHONDRIAL"/>
    <property type="match status" value="1"/>
</dbReference>
<reference evidence="5" key="2">
    <citation type="submission" date="2020-05" db="UniProtKB">
        <authorList>
            <consortium name="EnsemblMetazoa"/>
        </authorList>
    </citation>
    <scope>IDENTIFICATION</scope>
    <source>
        <strain evidence="5">WRAIR2</strain>
    </source>
</reference>
<feature type="compositionally biased region" description="Low complexity" evidence="3">
    <location>
        <begin position="626"/>
        <end position="645"/>
    </location>
</feature>
<dbReference type="InterPro" id="IPR009688">
    <property type="entry name" value="FAM210A/B-like_dom"/>
</dbReference>
<evidence type="ECO:0000256" key="3">
    <source>
        <dbReference type="SAM" id="MobiDB-lite"/>
    </source>
</evidence>
<comment type="similarity">
    <text evidence="1">Belongs to the RPAP2 family.</text>
</comment>
<feature type="compositionally biased region" description="Polar residues" evidence="3">
    <location>
        <begin position="502"/>
        <end position="511"/>
    </location>
</feature>
<keyword evidence="6" id="KW-1185">Reference proteome</keyword>
<protein>
    <submittedName>
        <fullName evidence="5">RTR1-type domain-containing protein</fullName>
    </submittedName>
</protein>
<evidence type="ECO:0000259" key="4">
    <source>
        <dbReference type="PROSITE" id="PS51479"/>
    </source>
</evidence>
<keyword evidence="2" id="KW-0175">Coiled coil</keyword>
<dbReference type="VEuPathDB" id="VectorBase:ADIR006151"/>
<evidence type="ECO:0000256" key="2">
    <source>
        <dbReference type="SAM" id="Coils"/>
    </source>
</evidence>
<dbReference type="PANTHER" id="PTHR21377:SF0">
    <property type="entry name" value="PROTEIN FAM210B, MITOCHONDRIAL"/>
    <property type="match status" value="1"/>
</dbReference>
<organism evidence="5 6">
    <name type="scientific">Anopheles dirus</name>
    <dbReference type="NCBI Taxonomy" id="7168"/>
    <lineage>
        <taxon>Eukaryota</taxon>
        <taxon>Metazoa</taxon>
        <taxon>Ecdysozoa</taxon>
        <taxon>Arthropoda</taxon>
        <taxon>Hexapoda</taxon>
        <taxon>Insecta</taxon>
        <taxon>Pterygota</taxon>
        <taxon>Neoptera</taxon>
        <taxon>Endopterygota</taxon>
        <taxon>Diptera</taxon>
        <taxon>Nematocera</taxon>
        <taxon>Culicoidea</taxon>
        <taxon>Culicidae</taxon>
        <taxon>Anophelinae</taxon>
        <taxon>Anopheles</taxon>
    </lineage>
</organism>
<evidence type="ECO:0000313" key="6">
    <source>
        <dbReference type="Proteomes" id="UP000075884"/>
    </source>
</evidence>
<feature type="region of interest" description="Disordered" evidence="3">
    <location>
        <begin position="421"/>
        <end position="441"/>
    </location>
</feature>
<dbReference type="InterPro" id="IPR007308">
    <property type="entry name" value="Rtr1/RPAP2_dom"/>
</dbReference>
<dbReference type="AlphaFoldDB" id="A0A182NES9"/>
<evidence type="ECO:0000313" key="5">
    <source>
        <dbReference type="EnsemblMetazoa" id="ADIR006151-PA"/>
    </source>
</evidence>
<dbReference type="Proteomes" id="UP000075884">
    <property type="component" value="Unassembled WGS sequence"/>
</dbReference>
<dbReference type="Gene3D" id="1.25.40.820">
    <property type="match status" value="1"/>
</dbReference>
<feature type="region of interest" description="Disordered" evidence="3">
    <location>
        <begin position="622"/>
        <end position="645"/>
    </location>
</feature>
<feature type="domain" description="RTR1-type" evidence="4">
    <location>
        <begin position="106"/>
        <end position="189"/>
    </location>
</feature>
<feature type="compositionally biased region" description="Basic and acidic residues" evidence="3">
    <location>
        <begin position="421"/>
        <end position="432"/>
    </location>
</feature>
<sequence length="645" mass="70626">MQEHLQLCHRDEKPYGCFLKKKNYLIIKPSIYKKMWGEELNVFTKGHTPKDPATKVNRGNLPRRARNFSKEQLQKALRRKKECNDKAQRVVETLIEPGRTEDELLVMVKDINQCHMEDIVQERAIVKICGYVLCDNELTDIPKQKYTISATKNKVYDITERKNFCSGDCYKASNYIKQQMLTSPLWLRDQEDIPNFRLFSGRQLVYRETDVKKPLQPGDIAFGDLKIVERTMAQQVQQVFKAALAKTAGQRAMSTGVIGTLDGAAGATTKHTVAQSSGLHMSVQRSYPLAAALPLPPNIDASETRRFSPLRSRDINATALLTHQSLAPSAAPTGGLIDVTVDMGAGSVDPHVESYDCTGAVSLNSTMQSNVPSPFGGMHKFTHLNMPGGAWAQESKFLSHELNSSHYTNLRQEVRSDWSSYEDRPIKPEGMKKSAGRSGSRVLGEVRTGTFLATLSRRHFSDLHSRRAFSLSSTHLLAICSTLNNKSPATQANKDSGADAGVQNSKGNTEGASEEVPVSRKDRLKKAIKEYGSTVLVFHVSISLASLGTCYLLVSSGIDMVSLLDRMGWGDSALAGKAGAGAGTFVIAYAIHKVFAPVRISITLGATPLIVRYLRRKGILKPPAAPTTSASASSSSSSQPPSGKL</sequence>
<accession>A0A182NES9</accession>
<name>A0A182NES9_9DIPT</name>
<evidence type="ECO:0000256" key="1">
    <source>
        <dbReference type="PROSITE-ProRule" id="PRU00812"/>
    </source>
</evidence>
<dbReference type="InterPro" id="IPR038534">
    <property type="entry name" value="Rtr1/RPAP2_sf"/>
</dbReference>